<dbReference type="OrthoDB" id="9806939at2"/>
<dbReference type="SUPFAM" id="SSF111369">
    <property type="entry name" value="HlyD-like secretion proteins"/>
    <property type="match status" value="1"/>
</dbReference>
<feature type="domain" description="CzcB-like barrel-sandwich hybrid" evidence="4">
    <location>
        <begin position="90"/>
        <end position="235"/>
    </location>
</feature>
<dbReference type="Proteomes" id="UP000094197">
    <property type="component" value="Chromosome 1"/>
</dbReference>
<evidence type="ECO:0000313" key="7">
    <source>
        <dbReference type="Proteomes" id="UP000094197"/>
    </source>
</evidence>
<reference evidence="6 7" key="1">
    <citation type="submission" date="2016-04" db="EMBL/GenBank/DDBJ databases">
        <title>Complete genome seqeunce of Leptospira alstonii serovar Room22.</title>
        <authorList>
            <person name="Nally J.E."/>
            <person name="Bayles D.O."/>
            <person name="Hurley D."/>
            <person name="Fanning S."/>
            <person name="McMahon B.J."/>
            <person name="Arent Z."/>
        </authorList>
    </citation>
    <scope>NUCLEOTIDE SEQUENCE [LARGE SCALE GENOMIC DNA]</scope>
    <source>
        <strain evidence="6 7">GWTS #1</strain>
    </source>
</reference>
<evidence type="ECO:0000259" key="4">
    <source>
        <dbReference type="Pfam" id="PF25973"/>
    </source>
</evidence>
<dbReference type="KEGG" id="laj:A0128_14540"/>
<dbReference type="RefSeq" id="WP_069608172.1">
    <property type="nucleotide sequence ID" value="NZ_CP015217.1"/>
</dbReference>
<evidence type="ECO:0000256" key="1">
    <source>
        <dbReference type="ARBA" id="ARBA00009477"/>
    </source>
</evidence>
<dbReference type="EMBL" id="CP015217">
    <property type="protein sequence ID" value="AOP34956.1"/>
    <property type="molecule type" value="Genomic_DNA"/>
</dbReference>
<dbReference type="GO" id="GO:0016020">
    <property type="term" value="C:membrane"/>
    <property type="evidence" value="ECO:0007669"/>
    <property type="project" value="InterPro"/>
</dbReference>
<dbReference type="NCBIfam" id="TIGR01730">
    <property type="entry name" value="RND_mfp"/>
    <property type="match status" value="1"/>
</dbReference>
<dbReference type="Gene3D" id="2.40.420.20">
    <property type="match status" value="1"/>
</dbReference>
<dbReference type="PANTHER" id="PTHR30097">
    <property type="entry name" value="CATION EFFLUX SYSTEM PROTEIN CUSB"/>
    <property type="match status" value="1"/>
</dbReference>
<evidence type="ECO:0000313" key="6">
    <source>
        <dbReference type="EMBL" id="AOP34956.1"/>
    </source>
</evidence>
<dbReference type="Gene3D" id="2.40.50.100">
    <property type="match status" value="1"/>
</dbReference>
<feature type="domain" description="CusB-like beta-barrel" evidence="3">
    <location>
        <begin position="243"/>
        <end position="314"/>
    </location>
</feature>
<evidence type="ECO:0000259" key="5">
    <source>
        <dbReference type="Pfam" id="PF25975"/>
    </source>
</evidence>
<protein>
    <submittedName>
        <fullName evidence="6">Efflux transporter periplasmic adaptor subunit</fullName>
    </submittedName>
</protein>
<keyword evidence="2" id="KW-0813">Transport</keyword>
<proteinExistence type="inferred from homology"/>
<evidence type="ECO:0000256" key="2">
    <source>
        <dbReference type="ARBA" id="ARBA00022448"/>
    </source>
</evidence>
<organism evidence="6 7">
    <name type="scientific">Leptospira tipperaryensis</name>
    <dbReference type="NCBI Taxonomy" id="2564040"/>
    <lineage>
        <taxon>Bacteria</taxon>
        <taxon>Pseudomonadati</taxon>
        <taxon>Spirochaetota</taxon>
        <taxon>Spirochaetia</taxon>
        <taxon>Leptospirales</taxon>
        <taxon>Leptospiraceae</taxon>
        <taxon>Leptospira</taxon>
    </lineage>
</organism>
<evidence type="ECO:0000259" key="3">
    <source>
        <dbReference type="Pfam" id="PF25954"/>
    </source>
</evidence>
<dbReference type="Pfam" id="PF25973">
    <property type="entry name" value="BSH_CzcB"/>
    <property type="match status" value="1"/>
</dbReference>
<dbReference type="Gene3D" id="2.40.30.170">
    <property type="match status" value="1"/>
</dbReference>
<dbReference type="PANTHER" id="PTHR30097:SF16">
    <property type="entry name" value="CATION EFFLUX SYSTEM (CZCB-LIKE)"/>
    <property type="match status" value="1"/>
</dbReference>
<dbReference type="InterPro" id="IPR006143">
    <property type="entry name" value="RND_pump_MFP"/>
</dbReference>
<dbReference type="GO" id="GO:0022857">
    <property type="term" value="F:transmembrane transporter activity"/>
    <property type="evidence" value="ECO:0007669"/>
    <property type="project" value="InterPro"/>
</dbReference>
<dbReference type="Pfam" id="PF25954">
    <property type="entry name" value="Beta-barrel_RND_2"/>
    <property type="match status" value="1"/>
</dbReference>
<accession>A0A1D7UZD3</accession>
<dbReference type="AlphaFoldDB" id="A0A1D7UZD3"/>
<dbReference type="InterPro" id="IPR058649">
    <property type="entry name" value="CzcB_C"/>
</dbReference>
<dbReference type="Gene3D" id="1.10.287.470">
    <property type="entry name" value="Helix hairpin bin"/>
    <property type="match status" value="1"/>
</dbReference>
<dbReference type="Pfam" id="PF25975">
    <property type="entry name" value="CzcB_C"/>
    <property type="match status" value="1"/>
</dbReference>
<sequence>MINFLNRYKTTIVLLAVLGAAYFGYKKFVSKRADEKKPVAVSKSRFTVSEEILKRHPLSLVSLREVASVDEVALPGRISYDPESMARAGSTVEARIKKVLVREGDRVSQGSPLAILSSVMLGEVEASYVKARASLEALKLQADRAKELFDMKVTSAKDYEFANMQYKTAKTEVETTRIKLENYGLTPGEIAGIERGVYVSSNLVLRSPINGEVTERKAIQGQQVTRNEDLFTIANLTNLMVLLEVYEKDIGSISEGADAMIYPLGDEKSPGIKGEVAYVGTVLDNIKRTAKLRIMVSNRNGKLKPGQSVTAKVKGIVANTGSEMRKTLPLEAVHEIEGKSIVFIQNDDGSFEAAEVLTGETVGDEVIIKAGLKEGAQVVSRGSFILKSEYLKL</sequence>
<keyword evidence="7" id="KW-1185">Reference proteome</keyword>
<dbReference type="InterPro" id="IPR058647">
    <property type="entry name" value="BSH_CzcB-like"/>
</dbReference>
<comment type="similarity">
    <text evidence="1">Belongs to the membrane fusion protein (MFP) (TC 8.A.1) family.</text>
</comment>
<dbReference type="InterPro" id="IPR058792">
    <property type="entry name" value="Beta-barrel_RND_2"/>
</dbReference>
<gene>
    <name evidence="6" type="ORF">A0128_14540</name>
</gene>
<dbReference type="InterPro" id="IPR051909">
    <property type="entry name" value="MFP_Cation_Efflux"/>
</dbReference>
<name>A0A1D7UZD3_9LEPT</name>
<feature type="domain" description="CzcB-like C-terminal circularly permuted SH3-like" evidence="5">
    <location>
        <begin position="328"/>
        <end position="387"/>
    </location>
</feature>